<name>A0A1B7NSU6_9EURO</name>
<dbReference type="AlphaFoldDB" id="A0A1B7NSU6"/>
<keyword evidence="3" id="KW-1185">Reference proteome</keyword>
<sequence>MDGPSTVHHLVTVFVSIIERPTSPLDLTLGDKGRDNDSKIKKQKRKKKKKKKKKLVIGRQYQRD</sequence>
<protein>
    <submittedName>
        <fullName evidence="2">Uncharacterized protein</fullName>
    </submittedName>
</protein>
<dbReference type="EMBL" id="LGUA01000873">
    <property type="protein sequence ID" value="OAX79854.1"/>
    <property type="molecule type" value="Genomic_DNA"/>
</dbReference>
<feature type="compositionally biased region" description="Basic residues" evidence="1">
    <location>
        <begin position="41"/>
        <end position="56"/>
    </location>
</feature>
<proteinExistence type="predicted"/>
<evidence type="ECO:0000256" key="1">
    <source>
        <dbReference type="SAM" id="MobiDB-lite"/>
    </source>
</evidence>
<evidence type="ECO:0000313" key="3">
    <source>
        <dbReference type="Proteomes" id="UP000091918"/>
    </source>
</evidence>
<dbReference type="Proteomes" id="UP000091918">
    <property type="component" value="Unassembled WGS sequence"/>
</dbReference>
<comment type="caution">
    <text evidence="2">The sequence shown here is derived from an EMBL/GenBank/DDBJ whole genome shotgun (WGS) entry which is preliminary data.</text>
</comment>
<gene>
    <name evidence="2" type="ORF">ACJ72_05823</name>
</gene>
<reference evidence="2 3" key="1">
    <citation type="submission" date="2015-07" db="EMBL/GenBank/DDBJ databases">
        <title>Emmonsia species relationships and genome sequence.</title>
        <authorList>
            <person name="Cuomo C.A."/>
            <person name="Schwartz I.S."/>
            <person name="Kenyon C."/>
            <person name="de Hoog G.S."/>
            <person name="Govender N.P."/>
            <person name="Botha A."/>
            <person name="Moreno L."/>
            <person name="de Vries M."/>
            <person name="Munoz J.F."/>
            <person name="Stielow J.B."/>
        </authorList>
    </citation>
    <scope>NUCLEOTIDE SEQUENCE [LARGE SCALE GENOMIC DNA]</scope>
    <source>
        <strain evidence="2 3">CBS 136260</strain>
    </source>
</reference>
<feature type="region of interest" description="Disordered" evidence="1">
    <location>
        <begin position="25"/>
        <end position="64"/>
    </location>
</feature>
<organism evidence="2 3">
    <name type="scientific">Emergomyces africanus</name>
    <dbReference type="NCBI Taxonomy" id="1955775"/>
    <lineage>
        <taxon>Eukaryota</taxon>
        <taxon>Fungi</taxon>
        <taxon>Dikarya</taxon>
        <taxon>Ascomycota</taxon>
        <taxon>Pezizomycotina</taxon>
        <taxon>Eurotiomycetes</taxon>
        <taxon>Eurotiomycetidae</taxon>
        <taxon>Onygenales</taxon>
        <taxon>Ajellomycetaceae</taxon>
        <taxon>Emergomyces</taxon>
    </lineage>
</organism>
<accession>A0A1B7NSU6</accession>
<feature type="compositionally biased region" description="Basic and acidic residues" evidence="1">
    <location>
        <begin position="29"/>
        <end position="40"/>
    </location>
</feature>
<evidence type="ECO:0000313" key="2">
    <source>
        <dbReference type="EMBL" id="OAX79854.1"/>
    </source>
</evidence>